<dbReference type="GeneTree" id="ENSGT00390000013370"/>
<dbReference type="SUPFAM" id="SSF50998">
    <property type="entry name" value="Quinoprotein alcohol dehydrogenase-like"/>
    <property type="match status" value="1"/>
</dbReference>
<sequence length="1032" mass="115741">MHIITWQAFIVFRKAVQRDCRRCDGGLRRIFRKPGKSPGSRLCLDTMSEKEDDKSKGENQQAADPTQDSGATAEDEEEKGKSKDEDTAGCQKVENKADYLHVAGESQVYTATKDTLFSKNTSVAETQALSPKWVFGINSDFPVFTLQDKDQLVLLYTSGFGIIYNHTLNVQHILQGHSTNISCMCLSEDRRWIATADCGSESMVIIWDAYSGLPVQTLFNCHPPGGVIGVAFSSNTKHLVTLGRENIQCVCVWDWITDSQKPVCFTEINPEYGFQKYVAYRPNDGIQLLTGSESHVLFYCIVERNLEYLALGLKRFMKADKCAAGRAVPPLSDPSTTTHQSNMSWSLFHLRMPRILTVIGRDVVVWDVTEDLVENQILSDKTIVHLCLQDNPITALTMADGLVITGDTKGEICFYDDTLSLLCWYKNFNLDPIASISFTKECNKGHTQECVQEDEAVIMGKLLICTVTSTVLQLNTQSGSIQTLVHGERELHHAVACHPSRPFVALGSQLGILKVWDYKKNTVTDRRVFETEGSIQCVSFDHNGIYLAVGFSSGSVQILNANAIQSDSAESLRCTTDSIHLIAFSSDSQYLATADAGKALTVFHMQRNEGSLPQWICLDRYHSHSKPITDLLFGLHLDNTYPRLLSLGMDRQLVEYDLEKSSAGQLIIKSSDRIEQSAVPLCMTWFPPLTTEQFLLIASDQYKMKLFNSMTKMCRKTVQGPTLGSPIRQMMVLPKHKEPEMMSYHLAFITDDRLGLQILPVDGNPYKSTELICHATGVSSASCSYDGKCIFTTGVSDRSSIMWEINLNVLQAAAALGGKDMTPFYSQLDGGREGKFYRDMEDCFYFCQVRHYGSSLMKNQPVPTEIPLSEVPSLMRAVGYFPTEQEIEDMQNEVKFSRYAETGKYVTDIDLQECIKLYINHRPAFGISHNELVQAFHVLGKSESTAQPVLLRHELLELLQTRGEPMTMDEVEECFATLLGLKSEDNKEEEDYGEHLLEREVPEEISPETFTDYILGFPLPNRKEGSRSPPPE</sequence>
<dbReference type="GO" id="GO:0030223">
    <property type="term" value="P:neutrophil differentiation"/>
    <property type="evidence" value="ECO:0007669"/>
    <property type="project" value="Ensembl"/>
</dbReference>
<dbReference type="Gene3D" id="1.10.238.10">
    <property type="entry name" value="EF-hand"/>
    <property type="match status" value="1"/>
</dbReference>
<feature type="region of interest" description="Disordered" evidence="6">
    <location>
        <begin position="37"/>
        <end position="88"/>
    </location>
</feature>
<dbReference type="Gene3D" id="2.130.10.10">
    <property type="entry name" value="YVTN repeat-like/Quinoprotein amine dehydrogenase"/>
    <property type="match status" value="2"/>
</dbReference>
<evidence type="ECO:0000256" key="2">
    <source>
        <dbReference type="ARBA" id="ARBA00022574"/>
    </source>
</evidence>
<name>A0A3B3B681_ORYME</name>
<dbReference type="InterPro" id="IPR011047">
    <property type="entry name" value="Quinoprotein_ADH-like_sf"/>
</dbReference>
<dbReference type="AlphaFoldDB" id="A0A3B3B681"/>
<dbReference type="GO" id="GO:0002574">
    <property type="term" value="P:thrombocyte differentiation"/>
    <property type="evidence" value="ECO:0007669"/>
    <property type="project" value="Ensembl"/>
</dbReference>
<evidence type="ECO:0000256" key="6">
    <source>
        <dbReference type="SAM" id="MobiDB-lite"/>
    </source>
</evidence>
<evidence type="ECO:0000256" key="1">
    <source>
        <dbReference type="ARBA" id="ARBA00004138"/>
    </source>
</evidence>
<dbReference type="PaxDb" id="30732-ENSOMEP00000000672"/>
<dbReference type="SUPFAM" id="SSF47473">
    <property type="entry name" value="EF-hand"/>
    <property type="match status" value="1"/>
</dbReference>
<evidence type="ECO:0000313" key="7">
    <source>
        <dbReference type="Ensembl" id="ENSOMEP00000000672.1"/>
    </source>
</evidence>
<proteinExistence type="predicted"/>
<reference evidence="7" key="1">
    <citation type="submission" date="2025-08" db="UniProtKB">
        <authorList>
            <consortium name="Ensembl"/>
        </authorList>
    </citation>
    <scope>IDENTIFICATION</scope>
</reference>
<dbReference type="Ensembl" id="ENSOMET00000015471.1">
    <property type="protein sequence ID" value="ENSOMEP00000000672.1"/>
    <property type="gene ID" value="ENSOMEG00000001554.1"/>
</dbReference>
<dbReference type="GO" id="GO:0036126">
    <property type="term" value="C:sperm flagellum"/>
    <property type="evidence" value="ECO:0007669"/>
    <property type="project" value="TreeGrafter"/>
</dbReference>
<keyword evidence="4" id="KW-0966">Cell projection</keyword>
<dbReference type="SMART" id="SM00320">
    <property type="entry name" value="WD40"/>
    <property type="match status" value="8"/>
</dbReference>
<comment type="subcellular location">
    <subcellularLocation>
        <location evidence="1">Cell projection</location>
        <location evidence="1">Cilium</location>
    </subcellularLocation>
</comment>
<evidence type="ECO:0000256" key="4">
    <source>
        <dbReference type="ARBA" id="ARBA00023273"/>
    </source>
</evidence>
<dbReference type="Proteomes" id="UP000261560">
    <property type="component" value="Unplaced"/>
</dbReference>
<dbReference type="SUPFAM" id="SSF50978">
    <property type="entry name" value="WD40 repeat-like"/>
    <property type="match status" value="1"/>
</dbReference>
<feature type="compositionally biased region" description="Polar residues" evidence="6">
    <location>
        <begin position="58"/>
        <end position="70"/>
    </location>
</feature>
<keyword evidence="8" id="KW-1185">Reference proteome</keyword>
<dbReference type="InterPro" id="IPR036322">
    <property type="entry name" value="WD40_repeat_dom_sf"/>
</dbReference>
<dbReference type="InterPro" id="IPR011992">
    <property type="entry name" value="EF-hand-dom_pair"/>
</dbReference>
<organism evidence="7 8">
    <name type="scientific">Oryzias melastigma</name>
    <name type="common">Marine medaka</name>
    <dbReference type="NCBI Taxonomy" id="30732"/>
    <lineage>
        <taxon>Eukaryota</taxon>
        <taxon>Metazoa</taxon>
        <taxon>Chordata</taxon>
        <taxon>Craniata</taxon>
        <taxon>Vertebrata</taxon>
        <taxon>Euteleostomi</taxon>
        <taxon>Actinopterygii</taxon>
        <taxon>Neopterygii</taxon>
        <taxon>Teleostei</taxon>
        <taxon>Neoteleostei</taxon>
        <taxon>Acanthomorphata</taxon>
        <taxon>Ovalentaria</taxon>
        <taxon>Atherinomorphae</taxon>
        <taxon>Beloniformes</taxon>
        <taxon>Adrianichthyidae</taxon>
        <taxon>Oryziinae</taxon>
        <taxon>Oryzias</taxon>
    </lineage>
</organism>
<accession>A0A3B3B681</accession>
<keyword evidence="3" id="KW-0677">Repeat</keyword>
<reference evidence="7" key="2">
    <citation type="submission" date="2025-09" db="UniProtKB">
        <authorList>
            <consortium name="Ensembl"/>
        </authorList>
    </citation>
    <scope>IDENTIFICATION</scope>
</reference>
<evidence type="ECO:0000256" key="5">
    <source>
        <dbReference type="ARBA" id="ARBA00040994"/>
    </source>
</evidence>
<dbReference type="STRING" id="30732.ENSOMEP00000000672"/>
<dbReference type="InterPro" id="IPR050630">
    <property type="entry name" value="WD_repeat_EMAP"/>
</dbReference>
<feature type="compositionally biased region" description="Basic and acidic residues" evidence="6">
    <location>
        <begin position="47"/>
        <end position="57"/>
    </location>
</feature>
<evidence type="ECO:0000256" key="3">
    <source>
        <dbReference type="ARBA" id="ARBA00022737"/>
    </source>
</evidence>
<dbReference type="InterPro" id="IPR015943">
    <property type="entry name" value="WD40/YVTN_repeat-like_dom_sf"/>
</dbReference>
<protein>
    <recommendedName>
        <fullName evidence="5">Cilia- and flagella-associated protein 251</fullName>
    </recommendedName>
</protein>
<dbReference type="Pfam" id="PF00400">
    <property type="entry name" value="WD40"/>
    <property type="match status" value="1"/>
</dbReference>
<evidence type="ECO:0000313" key="8">
    <source>
        <dbReference type="Proteomes" id="UP000261560"/>
    </source>
</evidence>
<dbReference type="PANTHER" id="PTHR13720:SF13">
    <property type="entry name" value="CILIA- AND FLAGELLA-ASSOCIATED PROTEIN 251"/>
    <property type="match status" value="1"/>
</dbReference>
<keyword evidence="2" id="KW-0853">WD repeat</keyword>
<dbReference type="InterPro" id="IPR001680">
    <property type="entry name" value="WD40_rpt"/>
</dbReference>
<dbReference type="PANTHER" id="PTHR13720">
    <property type="entry name" value="WD-40 REPEAT PROTEIN"/>
    <property type="match status" value="1"/>
</dbReference>